<dbReference type="EMBL" id="APMQ01000011">
    <property type="protein sequence ID" value="ENZ76206.1"/>
    <property type="molecule type" value="Genomic_DNA"/>
</dbReference>
<reference evidence="3 4" key="1">
    <citation type="journal article" date="2013" name="Genome Announc.">
        <title>Draft Genome Sequence for Ralstonia sp. Strain OR214, a Bacterium with Potential for Bioremediation.</title>
        <authorList>
            <person name="Utturkar S.M."/>
            <person name="Bollmann A."/>
            <person name="Brzoska R.M."/>
            <person name="Klingeman D.M."/>
            <person name="Epstein S.E."/>
            <person name="Palumbo A.V."/>
            <person name="Brown S.D."/>
        </authorList>
    </citation>
    <scope>NUCLEOTIDE SEQUENCE [LARGE SCALE GENOMIC DNA]</scope>
    <source>
        <strain evidence="3 4">OR214</strain>
    </source>
</reference>
<proteinExistence type="predicted"/>
<sequence>MPIYAYRCDACGHAKDVLQKMSDAPLTDCPACGAPAFKKQLTAAGFQLKGSGWYVTDFRGGSGGASAAAAGTGTAAKTDAAAPAASSDSVSSSASAPAASGGCGTSCACH</sequence>
<dbReference type="InterPro" id="IPR013429">
    <property type="entry name" value="Regulatory_FmdB_Zinc_ribbon"/>
</dbReference>
<comment type="caution">
    <text evidence="3">The sequence shown here is derived from an EMBL/GenBank/DDBJ whole genome shotgun (WGS) entry which is preliminary data.</text>
</comment>
<evidence type="ECO:0000313" key="4">
    <source>
        <dbReference type="Proteomes" id="UP000013280"/>
    </source>
</evidence>
<dbReference type="NCBIfam" id="TIGR02605">
    <property type="entry name" value="CxxC_CxxC_SSSS"/>
    <property type="match status" value="1"/>
</dbReference>
<name>R0CHE6_RALPI</name>
<dbReference type="PATRIC" id="fig|1264675.3.peg.3657"/>
<gene>
    <name evidence="3" type="ORF">OR214_03722</name>
</gene>
<protein>
    <submittedName>
        <fullName evidence="3">Putative regulatory protein, FmdB family</fullName>
    </submittedName>
</protein>
<dbReference type="Proteomes" id="UP000013280">
    <property type="component" value="Unassembled WGS sequence"/>
</dbReference>
<evidence type="ECO:0000313" key="3">
    <source>
        <dbReference type="EMBL" id="ENZ76206.1"/>
    </source>
</evidence>
<organism evidence="3 4">
    <name type="scientific">Ralstonia pickettii OR214</name>
    <dbReference type="NCBI Taxonomy" id="1264675"/>
    <lineage>
        <taxon>Bacteria</taxon>
        <taxon>Pseudomonadati</taxon>
        <taxon>Pseudomonadota</taxon>
        <taxon>Betaproteobacteria</taxon>
        <taxon>Burkholderiales</taxon>
        <taxon>Burkholderiaceae</taxon>
        <taxon>Ralstonia</taxon>
    </lineage>
</organism>
<dbReference type="AlphaFoldDB" id="R0CHE6"/>
<feature type="domain" description="Putative regulatory protein FmdB zinc ribbon" evidence="2">
    <location>
        <begin position="1"/>
        <end position="42"/>
    </location>
</feature>
<dbReference type="SMART" id="SM00834">
    <property type="entry name" value="CxxC_CXXC_SSSS"/>
    <property type="match status" value="1"/>
</dbReference>
<dbReference type="Pfam" id="PF09723">
    <property type="entry name" value="Zn_ribbon_8"/>
    <property type="match status" value="1"/>
</dbReference>
<evidence type="ECO:0000259" key="2">
    <source>
        <dbReference type="SMART" id="SM00834"/>
    </source>
</evidence>
<feature type="region of interest" description="Disordered" evidence="1">
    <location>
        <begin position="86"/>
        <end position="110"/>
    </location>
</feature>
<dbReference type="PANTHER" id="PTHR34404">
    <property type="entry name" value="REGULATORY PROTEIN, FMDB FAMILY"/>
    <property type="match status" value="1"/>
</dbReference>
<evidence type="ECO:0000256" key="1">
    <source>
        <dbReference type="SAM" id="MobiDB-lite"/>
    </source>
</evidence>
<dbReference type="RefSeq" id="WP_004633254.1">
    <property type="nucleotide sequence ID" value="NZ_APMQ01000011.1"/>
</dbReference>
<accession>R0CHE6</accession>
<dbReference type="PANTHER" id="PTHR34404:SF2">
    <property type="entry name" value="CONSERVED SERINE RICH PROTEIN"/>
    <property type="match status" value="1"/>
</dbReference>